<dbReference type="EMBL" id="BGPR01000041">
    <property type="protein sequence ID" value="GBL85152.1"/>
    <property type="molecule type" value="Genomic_DNA"/>
</dbReference>
<name>A0A4Y2AYH9_ARAVE</name>
<sequence>MPKLIGDFQCSEDVSNRSELMCLPIECVVVASRIPTSKADHSAIQGLKKWCSVSSSTKMDRYASTEPIPQRPAYPKGCKTLKVTGERTRFQPRGRVAGNINSPRADLCFDWLELGEAGKTQLNLLQQASVA</sequence>
<comment type="caution">
    <text evidence="1">The sequence shown here is derived from an EMBL/GenBank/DDBJ whole genome shotgun (WGS) entry which is preliminary data.</text>
</comment>
<dbReference type="AlphaFoldDB" id="A0A4Y2AYH9"/>
<evidence type="ECO:0000313" key="2">
    <source>
        <dbReference type="Proteomes" id="UP000499080"/>
    </source>
</evidence>
<reference evidence="1 2" key="1">
    <citation type="journal article" date="2019" name="Sci. Rep.">
        <title>Orb-weaving spider Araneus ventricosus genome elucidates the spidroin gene catalogue.</title>
        <authorList>
            <person name="Kono N."/>
            <person name="Nakamura H."/>
            <person name="Ohtoshi R."/>
            <person name="Moran D.A.P."/>
            <person name="Shinohara A."/>
            <person name="Yoshida Y."/>
            <person name="Fujiwara M."/>
            <person name="Mori M."/>
            <person name="Tomita M."/>
            <person name="Arakawa K."/>
        </authorList>
    </citation>
    <scope>NUCLEOTIDE SEQUENCE [LARGE SCALE GENOMIC DNA]</scope>
</reference>
<evidence type="ECO:0000313" key="1">
    <source>
        <dbReference type="EMBL" id="GBL85152.1"/>
    </source>
</evidence>
<organism evidence="1 2">
    <name type="scientific">Araneus ventricosus</name>
    <name type="common">Orbweaver spider</name>
    <name type="synonym">Epeira ventricosa</name>
    <dbReference type="NCBI Taxonomy" id="182803"/>
    <lineage>
        <taxon>Eukaryota</taxon>
        <taxon>Metazoa</taxon>
        <taxon>Ecdysozoa</taxon>
        <taxon>Arthropoda</taxon>
        <taxon>Chelicerata</taxon>
        <taxon>Arachnida</taxon>
        <taxon>Araneae</taxon>
        <taxon>Araneomorphae</taxon>
        <taxon>Entelegynae</taxon>
        <taxon>Araneoidea</taxon>
        <taxon>Araneidae</taxon>
        <taxon>Araneus</taxon>
    </lineage>
</organism>
<accession>A0A4Y2AYH9</accession>
<proteinExistence type="predicted"/>
<keyword evidence="2" id="KW-1185">Reference proteome</keyword>
<gene>
    <name evidence="1" type="ORF">AVEN_221361_1</name>
</gene>
<protein>
    <submittedName>
        <fullName evidence="1">Uncharacterized protein</fullName>
    </submittedName>
</protein>
<dbReference type="Proteomes" id="UP000499080">
    <property type="component" value="Unassembled WGS sequence"/>
</dbReference>